<gene>
    <name evidence="1" type="ORF">EWB00_007711</name>
</gene>
<accession>A0A4Z2CT69</accession>
<comment type="caution">
    <text evidence="1">The sequence shown here is derived from an EMBL/GenBank/DDBJ whole genome shotgun (WGS) entry which is preliminary data.</text>
</comment>
<organism evidence="1 2">
    <name type="scientific">Schistosoma japonicum</name>
    <name type="common">Blood fluke</name>
    <dbReference type="NCBI Taxonomy" id="6182"/>
    <lineage>
        <taxon>Eukaryota</taxon>
        <taxon>Metazoa</taxon>
        <taxon>Spiralia</taxon>
        <taxon>Lophotrochozoa</taxon>
        <taxon>Platyhelminthes</taxon>
        <taxon>Trematoda</taxon>
        <taxon>Digenea</taxon>
        <taxon>Strigeidida</taxon>
        <taxon>Schistosomatoidea</taxon>
        <taxon>Schistosomatidae</taxon>
        <taxon>Schistosoma</taxon>
    </lineage>
</organism>
<sequence length="106" mass="12644">MFFIHFDLTTDRNMFRFILILLTISYSYIDGKSQFDKCIQMLIDLPQCIIEPFRDYTRDTQEALKKCKEDTECKIQYIACVQSKLSTCNDEVIKQPIIKQLQEFLQ</sequence>
<keyword evidence="2" id="KW-1185">Reference proteome</keyword>
<evidence type="ECO:0000313" key="2">
    <source>
        <dbReference type="Proteomes" id="UP000311919"/>
    </source>
</evidence>
<proteinExistence type="predicted"/>
<reference evidence="1 2" key="1">
    <citation type="submission" date="2019-03" db="EMBL/GenBank/DDBJ databases">
        <title>An improved genome assembly of the fluke Schistosoma japonicum.</title>
        <authorList>
            <person name="Hu W."/>
            <person name="Luo F."/>
            <person name="Yin M."/>
            <person name="Mo X."/>
            <person name="Sun C."/>
            <person name="Wu Q."/>
            <person name="Zhu B."/>
            <person name="Xiang M."/>
            <person name="Wang J."/>
            <person name="Wang Y."/>
            <person name="Zhang T."/>
            <person name="Xu B."/>
            <person name="Zheng H."/>
            <person name="Feng Z."/>
        </authorList>
    </citation>
    <scope>NUCLEOTIDE SEQUENCE [LARGE SCALE GENOMIC DNA]</scope>
    <source>
        <strain evidence="1">HuSjv2</strain>
        <tissue evidence="1">Worms</tissue>
    </source>
</reference>
<protein>
    <submittedName>
        <fullName evidence="1">Uncharacterized protein</fullName>
    </submittedName>
</protein>
<dbReference type="AlphaFoldDB" id="A0A4Z2CT69"/>
<name>A0A4Z2CT69_SCHJA</name>
<dbReference type="EMBL" id="SKCS01000429">
    <property type="protein sequence ID" value="TNN07491.1"/>
    <property type="molecule type" value="Genomic_DNA"/>
</dbReference>
<dbReference type="Proteomes" id="UP000311919">
    <property type="component" value="Unassembled WGS sequence"/>
</dbReference>
<evidence type="ECO:0000313" key="1">
    <source>
        <dbReference type="EMBL" id="TNN07491.1"/>
    </source>
</evidence>
<dbReference type="OrthoDB" id="6230780at2759"/>